<dbReference type="SUPFAM" id="SSF51735">
    <property type="entry name" value="NAD(P)-binding Rossmann-fold domains"/>
    <property type="match status" value="1"/>
</dbReference>
<keyword evidence="6" id="KW-1185">Reference proteome</keyword>
<dbReference type="EMBL" id="QFRI01000002">
    <property type="protein sequence ID" value="PWH82744.1"/>
    <property type="molecule type" value="Genomic_DNA"/>
</dbReference>
<dbReference type="PANTHER" id="PTHR22604">
    <property type="entry name" value="OXIDOREDUCTASES"/>
    <property type="match status" value="1"/>
</dbReference>
<organism evidence="5 6">
    <name type="scientific">Algibacter marinivivus</name>
    <dbReference type="NCBI Taxonomy" id="2100723"/>
    <lineage>
        <taxon>Bacteria</taxon>
        <taxon>Pseudomonadati</taxon>
        <taxon>Bacteroidota</taxon>
        <taxon>Flavobacteriia</taxon>
        <taxon>Flavobacteriales</taxon>
        <taxon>Flavobacteriaceae</taxon>
        <taxon>Algibacter</taxon>
    </lineage>
</organism>
<keyword evidence="2" id="KW-0560">Oxidoreductase</keyword>
<dbReference type="Pfam" id="PF01408">
    <property type="entry name" value="GFO_IDH_MocA"/>
    <property type="match status" value="1"/>
</dbReference>
<evidence type="ECO:0000313" key="5">
    <source>
        <dbReference type="EMBL" id="PWH82744.1"/>
    </source>
</evidence>
<comment type="caution">
    <text evidence="5">The sequence shown here is derived from an EMBL/GenBank/DDBJ whole genome shotgun (WGS) entry which is preliminary data.</text>
</comment>
<dbReference type="RefSeq" id="WP_109353099.1">
    <property type="nucleotide sequence ID" value="NZ_QFRI01000002.1"/>
</dbReference>
<feature type="domain" description="GFO/IDH/MocA-like oxidoreductase" evidence="4">
    <location>
        <begin position="139"/>
        <end position="252"/>
    </location>
</feature>
<dbReference type="InterPro" id="IPR050984">
    <property type="entry name" value="Gfo/Idh/MocA_domain"/>
</dbReference>
<dbReference type="OrthoDB" id="9815825at2"/>
<evidence type="ECO:0000259" key="3">
    <source>
        <dbReference type="Pfam" id="PF01408"/>
    </source>
</evidence>
<dbReference type="Gene3D" id="3.30.360.10">
    <property type="entry name" value="Dihydrodipicolinate Reductase, domain 2"/>
    <property type="match status" value="1"/>
</dbReference>
<dbReference type="InterPro" id="IPR036291">
    <property type="entry name" value="NAD(P)-bd_dom_sf"/>
</dbReference>
<evidence type="ECO:0000256" key="1">
    <source>
        <dbReference type="ARBA" id="ARBA00010928"/>
    </source>
</evidence>
<dbReference type="SUPFAM" id="SSF55347">
    <property type="entry name" value="Glyceraldehyde-3-phosphate dehydrogenase-like, C-terminal domain"/>
    <property type="match status" value="1"/>
</dbReference>
<evidence type="ECO:0000256" key="2">
    <source>
        <dbReference type="ARBA" id="ARBA00023002"/>
    </source>
</evidence>
<dbReference type="GO" id="GO:0016491">
    <property type="term" value="F:oxidoreductase activity"/>
    <property type="evidence" value="ECO:0007669"/>
    <property type="project" value="UniProtKB-KW"/>
</dbReference>
<accession>A0A2U2X4R7</accession>
<dbReference type="Proteomes" id="UP000245375">
    <property type="component" value="Unassembled WGS sequence"/>
</dbReference>
<dbReference type="AlphaFoldDB" id="A0A2U2X4R7"/>
<reference evidence="5" key="1">
    <citation type="submission" date="2018-05" db="EMBL/GenBank/DDBJ databases">
        <title>Algibacter marinivivus sp. nov., isolated from sample around a algae.</title>
        <authorList>
            <person name="Zhong X."/>
        </authorList>
    </citation>
    <scope>NUCLEOTIDE SEQUENCE [LARGE SCALE GENOMIC DNA]</scope>
    <source>
        <strain evidence="5">ZY111</strain>
    </source>
</reference>
<dbReference type="PANTHER" id="PTHR22604:SF105">
    <property type="entry name" value="TRANS-1,2-DIHYDROBENZENE-1,2-DIOL DEHYDROGENASE"/>
    <property type="match status" value="1"/>
</dbReference>
<comment type="similarity">
    <text evidence="1">Belongs to the Gfo/Idh/MocA family.</text>
</comment>
<dbReference type="Gene3D" id="3.40.50.720">
    <property type="entry name" value="NAD(P)-binding Rossmann-like Domain"/>
    <property type="match status" value="1"/>
</dbReference>
<feature type="domain" description="Gfo/Idh/MocA-like oxidoreductase N-terminal" evidence="3">
    <location>
        <begin position="10"/>
        <end position="127"/>
    </location>
</feature>
<evidence type="ECO:0000259" key="4">
    <source>
        <dbReference type="Pfam" id="PF22725"/>
    </source>
</evidence>
<dbReference type="Pfam" id="PF22725">
    <property type="entry name" value="GFO_IDH_MocA_C3"/>
    <property type="match status" value="1"/>
</dbReference>
<dbReference type="GO" id="GO:0000166">
    <property type="term" value="F:nucleotide binding"/>
    <property type="evidence" value="ECO:0007669"/>
    <property type="project" value="InterPro"/>
</dbReference>
<sequence>MTKNQPLKTINWGIIGLGNIAHKFAEDLFNVKGAKLHAVASRNQEKANAFASKYNATKAYNSYEILAQDKNIDAVYIATPHALHKANTLLCLEHGIAVLCEKPFAMNSDEVSEMITKAKAKNVLLMEALWTYFLPHYKYVLNLLEEKKFGNILKLEADFGFYRAFDNSSRLFNKSLGGGSLLDIGIYPIFAALSTLGIPKNIDAKATYFDNGADSSCDMVFEYDNNVNAYLKSTLVEDTATEVIFYCERGTIKINSMFHMPTTVTIIPKNGSPKTIDFGYNTIGYNYEAIHFNELLRQQKTESNVMTFEFSKQLIEALDAVRKLINLSY</sequence>
<gene>
    <name evidence="5" type="ORF">DIS18_10955</name>
</gene>
<name>A0A2U2X4R7_9FLAO</name>
<evidence type="ECO:0000313" key="6">
    <source>
        <dbReference type="Proteomes" id="UP000245375"/>
    </source>
</evidence>
<dbReference type="InterPro" id="IPR000683">
    <property type="entry name" value="Gfo/Idh/MocA-like_OxRdtase_N"/>
</dbReference>
<dbReference type="InterPro" id="IPR055170">
    <property type="entry name" value="GFO_IDH_MocA-like_dom"/>
</dbReference>
<proteinExistence type="inferred from homology"/>
<reference evidence="5" key="2">
    <citation type="submission" date="2018-05" db="EMBL/GenBank/DDBJ databases">
        <authorList>
            <person name="Lanie J.A."/>
            <person name="Ng W.-L."/>
            <person name="Kazmierczak K.M."/>
            <person name="Andrzejewski T.M."/>
            <person name="Davidsen T.M."/>
            <person name="Wayne K.J."/>
            <person name="Tettelin H."/>
            <person name="Glass J.I."/>
            <person name="Rusch D."/>
            <person name="Podicherti R."/>
            <person name="Tsui H.-C.T."/>
            <person name="Winkler M.E."/>
        </authorList>
    </citation>
    <scope>NUCLEOTIDE SEQUENCE [LARGE SCALE GENOMIC DNA]</scope>
    <source>
        <strain evidence="5">ZY111</strain>
    </source>
</reference>
<protein>
    <submittedName>
        <fullName evidence="5">Oxidoreductase</fullName>
    </submittedName>
</protein>